<organism evidence="6 7">
    <name type="scientific">Sphingomonas colocasiae</name>
    <dbReference type="NCBI Taxonomy" id="1848973"/>
    <lineage>
        <taxon>Bacteria</taxon>
        <taxon>Pseudomonadati</taxon>
        <taxon>Pseudomonadota</taxon>
        <taxon>Alphaproteobacteria</taxon>
        <taxon>Sphingomonadales</taxon>
        <taxon>Sphingomonadaceae</taxon>
        <taxon>Sphingomonas</taxon>
    </lineage>
</organism>
<dbReference type="RefSeq" id="WP_222991420.1">
    <property type="nucleotide sequence ID" value="NZ_JAINVV010000008.1"/>
</dbReference>
<dbReference type="Gene3D" id="1.10.357.10">
    <property type="entry name" value="Tetracycline Repressor, domain 2"/>
    <property type="match status" value="1"/>
</dbReference>
<dbReference type="EMBL" id="JAINVV010000008">
    <property type="protein sequence ID" value="MBY8824352.1"/>
    <property type="molecule type" value="Genomic_DNA"/>
</dbReference>
<evidence type="ECO:0000256" key="1">
    <source>
        <dbReference type="ARBA" id="ARBA00023015"/>
    </source>
</evidence>
<evidence type="ECO:0000313" key="7">
    <source>
        <dbReference type="Proteomes" id="UP000706039"/>
    </source>
</evidence>
<dbReference type="InterPro" id="IPR009057">
    <property type="entry name" value="Homeodomain-like_sf"/>
</dbReference>
<dbReference type="InterPro" id="IPR001647">
    <property type="entry name" value="HTH_TetR"/>
</dbReference>
<dbReference type="SUPFAM" id="SSF46689">
    <property type="entry name" value="Homeodomain-like"/>
    <property type="match status" value="1"/>
</dbReference>
<reference evidence="6 7" key="1">
    <citation type="submission" date="2021-08" db="EMBL/GenBank/DDBJ databases">
        <authorList>
            <person name="Tuo L."/>
        </authorList>
    </citation>
    <scope>NUCLEOTIDE SEQUENCE [LARGE SCALE GENOMIC DNA]</scope>
    <source>
        <strain evidence="6 7">JCM 31229</strain>
    </source>
</reference>
<evidence type="ECO:0000313" key="6">
    <source>
        <dbReference type="EMBL" id="MBY8824352.1"/>
    </source>
</evidence>
<dbReference type="PANTHER" id="PTHR30055:SF234">
    <property type="entry name" value="HTH-TYPE TRANSCRIPTIONAL REGULATOR BETI"/>
    <property type="match status" value="1"/>
</dbReference>
<evidence type="ECO:0000256" key="3">
    <source>
        <dbReference type="ARBA" id="ARBA00023163"/>
    </source>
</evidence>
<sequence length="255" mass="29280">MDDDALFALGTMTNSSPAMFERRRRILREARRMIGEGRMDDFNIRELCRRAEVSSRTVYNAFGGKEAVIALAIRDYFEAFHQSMTFVSDEDSFDGALERVMAATLRNLQIPNYLRAVTALYFSPTLDPQIRRVLLDIGRRQWFAWLRQVRSRRQLERGIDPEQMAVDLSDLQFAKVHQWGLGALAEDQLVDVTACSVLTHVAGATRGEARASVRAKLQAMNRGTPAWRDFITGIRLRIDQHWIQPTDTSRTKYPR</sequence>
<dbReference type="PANTHER" id="PTHR30055">
    <property type="entry name" value="HTH-TYPE TRANSCRIPTIONAL REGULATOR RUTR"/>
    <property type="match status" value="1"/>
</dbReference>
<evidence type="ECO:0000256" key="4">
    <source>
        <dbReference type="PROSITE-ProRule" id="PRU00335"/>
    </source>
</evidence>
<dbReference type="Pfam" id="PF00440">
    <property type="entry name" value="TetR_N"/>
    <property type="match status" value="1"/>
</dbReference>
<dbReference type="Proteomes" id="UP000706039">
    <property type="component" value="Unassembled WGS sequence"/>
</dbReference>
<evidence type="ECO:0000259" key="5">
    <source>
        <dbReference type="PROSITE" id="PS50977"/>
    </source>
</evidence>
<keyword evidence="7" id="KW-1185">Reference proteome</keyword>
<dbReference type="InterPro" id="IPR050109">
    <property type="entry name" value="HTH-type_TetR-like_transc_reg"/>
</dbReference>
<keyword evidence="1" id="KW-0805">Transcription regulation</keyword>
<name>A0ABS7PSN4_9SPHN</name>
<accession>A0ABS7PSN4</accession>
<feature type="domain" description="HTH tetR-type" evidence="5">
    <location>
        <begin position="20"/>
        <end position="80"/>
    </location>
</feature>
<proteinExistence type="predicted"/>
<keyword evidence="2 4" id="KW-0238">DNA-binding</keyword>
<gene>
    <name evidence="6" type="ORF">K7G82_18755</name>
</gene>
<comment type="caution">
    <text evidence="6">The sequence shown here is derived from an EMBL/GenBank/DDBJ whole genome shotgun (WGS) entry which is preliminary data.</text>
</comment>
<dbReference type="PROSITE" id="PS50977">
    <property type="entry name" value="HTH_TETR_2"/>
    <property type="match status" value="1"/>
</dbReference>
<feature type="DNA-binding region" description="H-T-H motif" evidence="4">
    <location>
        <begin position="43"/>
        <end position="62"/>
    </location>
</feature>
<evidence type="ECO:0000256" key="2">
    <source>
        <dbReference type="ARBA" id="ARBA00023125"/>
    </source>
</evidence>
<protein>
    <submittedName>
        <fullName evidence="6">TetR/AcrR family transcriptional regulator</fullName>
    </submittedName>
</protein>
<keyword evidence="3" id="KW-0804">Transcription</keyword>